<evidence type="ECO:0000313" key="3">
    <source>
        <dbReference type="EMBL" id="KAE9386158.1"/>
    </source>
</evidence>
<dbReference type="InterPro" id="IPR023213">
    <property type="entry name" value="CAT-like_dom_sf"/>
</dbReference>
<dbReference type="InterPro" id="IPR009992">
    <property type="entry name" value="Tri3/Sat12/Sat16/Mac1"/>
</dbReference>
<dbReference type="Gene3D" id="3.30.559.10">
    <property type="entry name" value="Chloramphenicol acetyltransferase-like domain"/>
    <property type="match status" value="1"/>
</dbReference>
<name>A0A6A4GKU2_9AGAR</name>
<dbReference type="OrthoDB" id="2548233at2759"/>
<dbReference type="EMBL" id="ML769907">
    <property type="protein sequence ID" value="KAE9386158.1"/>
    <property type="molecule type" value="Genomic_DNA"/>
</dbReference>
<evidence type="ECO:0000256" key="1">
    <source>
        <dbReference type="ARBA" id="ARBA00006439"/>
    </source>
</evidence>
<proteinExistence type="inferred from homology"/>
<dbReference type="PANTHER" id="PTHR42034:SF1">
    <property type="entry name" value="CONDENSATION DOMAIN-CONTAINING PROTEIN"/>
    <property type="match status" value="1"/>
</dbReference>
<gene>
    <name evidence="3" type="ORF">BT96DRAFT_981838</name>
</gene>
<dbReference type="GO" id="GO:0016407">
    <property type="term" value="F:acetyltransferase activity"/>
    <property type="evidence" value="ECO:0007669"/>
    <property type="project" value="InterPro"/>
</dbReference>
<dbReference type="Pfam" id="PF07428">
    <property type="entry name" value="Tri3"/>
    <property type="match status" value="1"/>
</dbReference>
<evidence type="ECO:0000256" key="2">
    <source>
        <dbReference type="ARBA" id="ARBA00022679"/>
    </source>
</evidence>
<keyword evidence="2" id="KW-0808">Transferase</keyword>
<reference evidence="3" key="1">
    <citation type="journal article" date="2019" name="Environ. Microbiol.">
        <title>Fungal ecological strategies reflected in gene transcription - a case study of two litter decomposers.</title>
        <authorList>
            <person name="Barbi F."/>
            <person name="Kohler A."/>
            <person name="Barry K."/>
            <person name="Baskaran P."/>
            <person name="Daum C."/>
            <person name="Fauchery L."/>
            <person name="Ihrmark K."/>
            <person name="Kuo A."/>
            <person name="LaButti K."/>
            <person name="Lipzen A."/>
            <person name="Morin E."/>
            <person name="Grigoriev I.V."/>
            <person name="Henrissat B."/>
            <person name="Lindahl B."/>
            <person name="Martin F."/>
        </authorList>
    </citation>
    <scope>NUCLEOTIDE SEQUENCE</scope>
    <source>
        <strain evidence="3">JB14</strain>
    </source>
</reference>
<sequence>MAAPQILTRFDFSTLPWKLLYDHGDNRIGTARRLSGVELVQEVWNRLHTGYQTLFLGVEVTFSQPLRRDDLVEAAKSAWQQLRYLHPLIATNIDFDQSGAAQISYHSASQLDVDKWVERTLLTNHEDCVDLEAVRTRVASMKIPNSAGDQTFLHFLSIDAAAPEEVTTAGFLFHTHHTPFDGVGIQTTASMYIDLLTTTITNGTTPLEWGTEISNLLPPALDILMPDEPLPVAADSQEIPTLDNPAYIAAAVLFQENQKVSMNPWGFKPFAINNMPPKPQYEVITLSKEETAQVLTCVKNLQPGKYTYTHLAHAALCMVTIDANPPPAEAASAWMGCWGLKNARARLEDPYAKHYPGYALSATQMSTSVSLFLAEDGTVLPLDTNTLRRVLDDVKMSYQTRDESRAIIGHMSIVCEIFAAVMTAGFAANMIPPNNGFSFSSDGIGERYIPRNRRTPSGTTVLEISKVFTSLNNVEPGPFFRTASWNDQINLSADFNAAYTSKDNVLHYLQKWKEYILMVTTI</sequence>
<accession>A0A6A4GKU2</accession>
<dbReference type="AlphaFoldDB" id="A0A6A4GKU2"/>
<keyword evidence="4" id="KW-1185">Reference proteome</keyword>
<dbReference type="Proteomes" id="UP000799118">
    <property type="component" value="Unassembled WGS sequence"/>
</dbReference>
<evidence type="ECO:0008006" key="5">
    <source>
        <dbReference type="Google" id="ProtNLM"/>
    </source>
</evidence>
<dbReference type="PANTHER" id="PTHR42034">
    <property type="entry name" value="CHROMOSOME 7, WHOLE GENOME SHOTGUN SEQUENCE-RELATED"/>
    <property type="match status" value="1"/>
</dbReference>
<protein>
    <recommendedName>
        <fullName evidence="5">CoA-dependent acyltransferase</fullName>
    </recommendedName>
</protein>
<dbReference type="GO" id="GO:0043386">
    <property type="term" value="P:mycotoxin biosynthetic process"/>
    <property type="evidence" value="ECO:0007669"/>
    <property type="project" value="InterPro"/>
</dbReference>
<organism evidence="3 4">
    <name type="scientific">Gymnopus androsaceus JB14</name>
    <dbReference type="NCBI Taxonomy" id="1447944"/>
    <lineage>
        <taxon>Eukaryota</taxon>
        <taxon>Fungi</taxon>
        <taxon>Dikarya</taxon>
        <taxon>Basidiomycota</taxon>
        <taxon>Agaricomycotina</taxon>
        <taxon>Agaricomycetes</taxon>
        <taxon>Agaricomycetidae</taxon>
        <taxon>Agaricales</taxon>
        <taxon>Marasmiineae</taxon>
        <taxon>Omphalotaceae</taxon>
        <taxon>Gymnopus</taxon>
    </lineage>
</organism>
<dbReference type="Gene3D" id="3.30.559.30">
    <property type="entry name" value="Nonribosomal peptide synthetase, condensation domain"/>
    <property type="match status" value="1"/>
</dbReference>
<comment type="similarity">
    <text evidence="1">Belongs to the trichothecene O-acetyltransferase family.</text>
</comment>
<evidence type="ECO:0000313" key="4">
    <source>
        <dbReference type="Proteomes" id="UP000799118"/>
    </source>
</evidence>